<dbReference type="Proteomes" id="UP001141806">
    <property type="component" value="Unassembled WGS sequence"/>
</dbReference>
<name>A0A9Q0KQJ5_9MAGN</name>
<proteinExistence type="inferred from homology"/>
<keyword evidence="4" id="KW-1185">Reference proteome</keyword>
<dbReference type="PANTHER" id="PTHR33155:SF9">
    <property type="entry name" value="FANTASTIC FOUR-LIKE PROTEIN (DUF3049)"/>
    <property type="match status" value="1"/>
</dbReference>
<dbReference type="Pfam" id="PF11250">
    <property type="entry name" value="FAF"/>
    <property type="match status" value="1"/>
</dbReference>
<reference evidence="3" key="1">
    <citation type="journal article" date="2023" name="Plant J.">
        <title>The genome of the king protea, Protea cynaroides.</title>
        <authorList>
            <person name="Chang J."/>
            <person name="Duong T.A."/>
            <person name="Schoeman C."/>
            <person name="Ma X."/>
            <person name="Roodt D."/>
            <person name="Barker N."/>
            <person name="Li Z."/>
            <person name="Van de Peer Y."/>
            <person name="Mizrachi E."/>
        </authorList>
    </citation>
    <scope>NUCLEOTIDE SEQUENCE</scope>
    <source>
        <tissue evidence="3">Young leaves</tissue>
    </source>
</reference>
<dbReference type="InterPro" id="IPR021410">
    <property type="entry name" value="FAF"/>
</dbReference>
<feature type="domain" description="FAF" evidence="2">
    <location>
        <begin position="62"/>
        <end position="112"/>
    </location>
</feature>
<dbReference type="OrthoDB" id="676808at2759"/>
<accession>A0A9Q0KQJ5</accession>
<dbReference type="AlphaFoldDB" id="A0A9Q0KQJ5"/>
<dbReference type="EMBL" id="JAMYWD010000004">
    <property type="protein sequence ID" value="KAJ4974454.1"/>
    <property type="molecule type" value="Genomic_DNA"/>
</dbReference>
<dbReference type="PANTHER" id="PTHR33155">
    <property type="entry name" value="FANTASTIC FOUR-LIKE PROTEIN (DUF3049)"/>
    <property type="match status" value="1"/>
</dbReference>
<protein>
    <recommendedName>
        <fullName evidence="2">FAF domain-containing protein</fullName>
    </recommendedName>
</protein>
<gene>
    <name evidence="3" type="ORF">NE237_007628</name>
</gene>
<sequence length="166" mass="19207">METIPIEMDLFLIVESMATRNRTWFFLSVLFLCFFLKTRPCIGVGTLSVGESISRDQTIVFFPPPISCIGRSEKPWFASNPTVGRFILKEIRIPTQESLRSCREDGRLKLRFVQQDREIPEKEGGKEDNELSVSETERYYNRLLTLDLMTIERSPSVLPCAYHSYS</sequence>
<dbReference type="InterPro" id="IPR046431">
    <property type="entry name" value="FAF_dom"/>
</dbReference>
<evidence type="ECO:0000256" key="1">
    <source>
        <dbReference type="ARBA" id="ARBA00008690"/>
    </source>
</evidence>
<evidence type="ECO:0000313" key="3">
    <source>
        <dbReference type="EMBL" id="KAJ4974454.1"/>
    </source>
</evidence>
<comment type="caution">
    <text evidence="3">The sequence shown here is derived from an EMBL/GenBank/DDBJ whole genome shotgun (WGS) entry which is preliminary data.</text>
</comment>
<comment type="similarity">
    <text evidence="1">Belongs to the fantastic four family.</text>
</comment>
<evidence type="ECO:0000259" key="2">
    <source>
        <dbReference type="Pfam" id="PF11250"/>
    </source>
</evidence>
<evidence type="ECO:0000313" key="4">
    <source>
        <dbReference type="Proteomes" id="UP001141806"/>
    </source>
</evidence>
<organism evidence="3 4">
    <name type="scientific">Protea cynaroides</name>
    <dbReference type="NCBI Taxonomy" id="273540"/>
    <lineage>
        <taxon>Eukaryota</taxon>
        <taxon>Viridiplantae</taxon>
        <taxon>Streptophyta</taxon>
        <taxon>Embryophyta</taxon>
        <taxon>Tracheophyta</taxon>
        <taxon>Spermatophyta</taxon>
        <taxon>Magnoliopsida</taxon>
        <taxon>Proteales</taxon>
        <taxon>Proteaceae</taxon>
        <taxon>Protea</taxon>
    </lineage>
</organism>